<dbReference type="InterPro" id="IPR017871">
    <property type="entry name" value="ABC_transporter-like_CS"/>
</dbReference>
<dbReference type="PROSITE" id="PS00211">
    <property type="entry name" value="ABC_TRANSPORTER_1"/>
    <property type="match status" value="1"/>
</dbReference>
<keyword evidence="12" id="KW-1185">Reference proteome</keyword>
<comment type="caution">
    <text evidence="11">The sequence shown here is derived from an EMBL/GenBank/DDBJ whole genome shotgun (WGS) entry which is preliminary data.</text>
</comment>
<dbReference type="PROSITE" id="PS50893">
    <property type="entry name" value="ABC_TRANSPORTER_2"/>
    <property type="match status" value="1"/>
</dbReference>
<dbReference type="CDD" id="cd03214">
    <property type="entry name" value="ABC_Iron-Siderophores_B12_Hemin"/>
    <property type="match status" value="1"/>
</dbReference>
<evidence type="ECO:0000256" key="6">
    <source>
        <dbReference type="ARBA" id="ARBA00022840"/>
    </source>
</evidence>
<dbReference type="Proteomes" id="UP000739284">
    <property type="component" value="Unassembled WGS sequence"/>
</dbReference>
<dbReference type="InterPro" id="IPR051535">
    <property type="entry name" value="Siderophore_ABC-ATPase"/>
</dbReference>
<gene>
    <name evidence="11" type="primary">fhuC</name>
    <name evidence="11" type="ORF">J1784_25605</name>
</gene>
<keyword evidence="7" id="KW-0408">Iron</keyword>
<keyword evidence="3" id="KW-1003">Cell membrane</keyword>
<evidence type="ECO:0000256" key="4">
    <source>
        <dbReference type="ARBA" id="ARBA00022496"/>
    </source>
</evidence>
<dbReference type="PANTHER" id="PTHR42771">
    <property type="entry name" value="IRON(3+)-HYDROXAMATE IMPORT ATP-BINDING PROTEIN FHUC"/>
    <property type="match status" value="1"/>
</dbReference>
<evidence type="ECO:0000259" key="10">
    <source>
        <dbReference type="PROSITE" id="PS50893"/>
    </source>
</evidence>
<evidence type="ECO:0000313" key="12">
    <source>
        <dbReference type="Proteomes" id="UP000739284"/>
    </source>
</evidence>
<keyword evidence="6 11" id="KW-0067">ATP-binding</keyword>
<evidence type="ECO:0000256" key="8">
    <source>
        <dbReference type="ARBA" id="ARBA00023065"/>
    </source>
</evidence>
<protein>
    <submittedName>
        <fullName evidence="11">Fe3+-hydroxamate ABC transporter ATP-binding protein FhuC</fullName>
    </submittedName>
</protein>
<dbReference type="PANTHER" id="PTHR42771:SF2">
    <property type="entry name" value="IRON(3+)-HYDROXAMATE IMPORT ATP-BINDING PROTEIN FHUC"/>
    <property type="match status" value="1"/>
</dbReference>
<dbReference type="SMART" id="SM00382">
    <property type="entry name" value="AAA"/>
    <property type="match status" value="1"/>
</dbReference>
<accession>A0ABS6LN63</accession>
<evidence type="ECO:0000256" key="1">
    <source>
        <dbReference type="ARBA" id="ARBA00004202"/>
    </source>
</evidence>
<keyword evidence="8" id="KW-0406">Ion transport</keyword>
<keyword evidence="9" id="KW-0472">Membrane</keyword>
<evidence type="ECO:0000256" key="3">
    <source>
        <dbReference type="ARBA" id="ARBA00022475"/>
    </source>
</evidence>
<evidence type="ECO:0000256" key="2">
    <source>
        <dbReference type="ARBA" id="ARBA00022448"/>
    </source>
</evidence>
<evidence type="ECO:0000256" key="5">
    <source>
        <dbReference type="ARBA" id="ARBA00022741"/>
    </source>
</evidence>
<reference evidence="11 12" key="1">
    <citation type="submission" date="2021-03" db="EMBL/GenBank/DDBJ databases">
        <title>Five novel Rahnella species.</title>
        <authorList>
            <person name="Brady C."/>
            <person name="Asselin J."/>
            <person name="Beer S."/>
            <person name="Bruberg M.B."/>
            <person name="Crampton B."/>
            <person name="Venter S."/>
            <person name="Arnold D."/>
            <person name="Denman S."/>
        </authorList>
    </citation>
    <scope>NUCLEOTIDE SEQUENCE [LARGE SCALE GENOMIC DNA]</scope>
    <source>
        <strain evidence="11 12">FRB 231</strain>
    </source>
</reference>
<name>A0ABS6LN63_9GAMM</name>
<keyword evidence="4" id="KW-0410">Iron transport</keyword>
<dbReference type="Pfam" id="PF00005">
    <property type="entry name" value="ABC_tran"/>
    <property type="match status" value="1"/>
</dbReference>
<dbReference type="InterPro" id="IPR003593">
    <property type="entry name" value="AAA+_ATPase"/>
</dbReference>
<evidence type="ECO:0000256" key="7">
    <source>
        <dbReference type="ARBA" id="ARBA00023004"/>
    </source>
</evidence>
<dbReference type="RefSeq" id="WP_217151516.1">
    <property type="nucleotide sequence ID" value="NZ_JAFMOY010000133.1"/>
</dbReference>
<keyword evidence="2" id="KW-0813">Transport</keyword>
<keyword evidence="5" id="KW-0547">Nucleotide-binding</keyword>
<organism evidence="11 12">
    <name type="scientific">Rahnella ecdela</name>
    <dbReference type="NCBI Taxonomy" id="2816250"/>
    <lineage>
        <taxon>Bacteria</taxon>
        <taxon>Pseudomonadati</taxon>
        <taxon>Pseudomonadota</taxon>
        <taxon>Gammaproteobacteria</taxon>
        <taxon>Enterobacterales</taxon>
        <taxon>Yersiniaceae</taxon>
        <taxon>Rahnella</taxon>
    </lineage>
</organism>
<dbReference type="EMBL" id="JAFMOY010000133">
    <property type="protein sequence ID" value="MBU9848369.1"/>
    <property type="molecule type" value="Genomic_DNA"/>
</dbReference>
<comment type="subcellular location">
    <subcellularLocation>
        <location evidence="1">Cell membrane</location>
        <topology evidence="1">Peripheral membrane protein</topology>
    </subcellularLocation>
</comment>
<feature type="domain" description="ABC transporter" evidence="10">
    <location>
        <begin position="17"/>
        <end position="253"/>
    </location>
</feature>
<dbReference type="InterPro" id="IPR003439">
    <property type="entry name" value="ABC_transporter-like_ATP-bd"/>
</dbReference>
<dbReference type="NCBIfam" id="NF007863">
    <property type="entry name" value="PRK10575.1"/>
    <property type="match status" value="1"/>
</dbReference>
<sequence>MPDNNVHPSSPLPDSIFRLQDLSFTVPGRTLLAPLSLTFPQGKVCGLIGHNGSGKSTLLKMLGRHQAATSGTIYLNETSLAQWDSKAFARQVAYLPQQLPAAEGMTVQELVAIGRYPWHGALGRFKHHDKEKVEEAISLVGLNPFAHRLVDSLSGGERQRAWLAMMVAQDSRCLLLDEPTSALDIAHQKDVLALIQRLSREKGLTVIAVLHDLNMAARYCDQLMALRGGEMIAQGEPEKMMRGDVLEQIYGIPMGILPHPAGGAPVSFVY</sequence>
<evidence type="ECO:0000313" key="11">
    <source>
        <dbReference type="EMBL" id="MBU9848369.1"/>
    </source>
</evidence>
<dbReference type="GO" id="GO:0005524">
    <property type="term" value="F:ATP binding"/>
    <property type="evidence" value="ECO:0007669"/>
    <property type="project" value="UniProtKB-KW"/>
</dbReference>
<evidence type="ECO:0000256" key="9">
    <source>
        <dbReference type="ARBA" id="ARBA00023136"/>
    </source>
</evidence>
<proteinExistence type="predicted"/>